<dbReference type="Pfam" id="PF14299">
    <property type="entry name" value="PP2"/>
    <property type="match status" value="1"/>
</dbReference>
<accession>A0AA39AB84</accession>
<dbReference type="EMBL" id="JARBHA010000004">
    <property type="protein sequence ID" value="KAJ9703184.1"/>
    <property type="molecule type" value="Genomic_DNA"/>
</dbReference>
<dbReference type="InterPro" id="IPR001810">
    <property type="entry name" value="F-box_dom"/>
</dbReference>
<dbReference type="PANTHER" id="PTHR32278:SF130">
    <property type="entry name" value="F-BOX DOMAIN-CONTAINING PROTEIN"/>
    <property type="match status" value="1"/>
</dbReference>
<reference evidence="3 4" key="1">
    <citation type="journal article" date="2023" name="BMC Biotechnol.">
        <title>Vitis rotundifolia cv Carlos genome sequencing.</title>
        <authorList>
            <person name="Huff M."/>
            <person name="Hulse-Kemp A."/>
            <person name="Scheffler B."/>
            <person name="Youngblood R."/>
            <person name="Simpson S."/>
            <person name="Babiker E."/>
            <person name="Staton M."/>
        </authorList>
    </citation>
    <scope>NUCLEOTIDE SEQUENCE [LARGE SCALE GENOMIC DNA]</scope>
    <source>
        <tissue evidence="3">Leaf</tissue>
    </source>
</reference>
<dbReference type="PROSITE" id="PS50181">
    <property type="entry name" value="FBOX"/>
    <property type="match status" value="1"/>
</dbReference>
<name>A0AA39AB84_VITRO</name>
<keyword evidence="4" id="KW-1185">Reference proteome</keyword>
<gene>
    <name evidence="3" type="ORF">PVL29_004813</name>
</gene>
<proteinExistence type="predicted"/>
<protein>
    <recommendedName>
        <fullName evidence="2">F-box domain-containing protein</fullName>
    </recommendedName>
</protein>
<dbReference type="InterPro" id="IPR025886">
    <property type="entry name" value="PP2-like"/>
</dbReference>
<evidence type="ECO:0000259" key="2">
    <source>
        <dbReference type="PROSITE" id="PS50181"/>
    </source>
</evidence>
<organism evidence="3 4">
    <name type="scientific">Vitis rotundifolia</name>
    <name type="common">Muscadine grape</name>
    <dbReference type="NCBI Taxonomy" id="103349"/>
    <lineage>
        <taxon>Eukaryota</taxon>
        <taxon>Viridiplantae</taxon>
        <taxon>Streptophyta</taxon>
        <taxon>Embryophyta</taxon>
        <taxon>Tracheophyta</taxon>
        <taxon>Spermatophyta</taxon>
        <taxon>Magnoliopsida</taxon>
        <taxon>eudicotyledons</taxon>
        <taxon>Gunneridae</taxon>
        <taxon>Pentapetalae</taxon>
        <taxon>rosids</taxon>
        <taxon>Vitales</taxon>
        <taxon>Vitaceae</taxon>
        <taxon>Viteae</taxon>
        <taxon>Vitis</taxon>
    </lineage>
</organism>
<feature type="region of interest" description="Disordered" evidence="1">
    <location>
        <begin position="1"/>
        <end position="20"/>
    </location>
</feature>
<evidence type="ECO:0000256" key="1">
    <source>
        <dbReference type="SAM" id="MobiDB-lite"/>
    </source>
</evidence>
<dbReference type="Proteomes" id="UP001168098">
    <property type="component" value="Unassembled WGS sequence"/>
</dbReference>
<dbReference type="SUPFAM" id="SSF81383">
    <property type="entry name" value="F-box domain"/>
    <property type="match status" value="1"/>
</dbReference>
<dbReference type="AlphaFoldDB" id="A0AA39AB84"/>
<evidence type="ECO:0000313" key="4">
    <source>
        <dbReference type="Proteomes" id="UP001168098"/>
    </source>
</evidence>
<sequence length="292" mass="33830">MDGNSNDTVEEGNFSPSDSGADFSRLPEACIVYILALTSPPDVCRMRAVAQWLLSAVESDALWLRFLPDNYQQILARSVEFSSWSYPSSKKKLFFRLCDFPILIDEGKKKFWLEKRSGKKCFMLAARDLTIVWGTTPEYWTWISELKSSFSEIAYLKAVYWLEIKGVIDACMLSPRTNYAAYLVFKLKEDSEGFENVVVKSSIKIGDESTIRRNYLKRGMRIRRVWHRRELHSAEERIPYPTQRNDGWLEIELGEFLSEGGEDIEVEITQLDGHWKRGLMVEGIEIRPKDNL</sequence>
<evidence type="ECO:0000313" key="3">
    <source>
        <dbReference type="EMBL" id="KAJ9703184.1"/>
    </source>
</evidence>
<comment type="caution">
    <text evidence="3">The sequence shown here is derived from an EMBL/GenBank/DDBJ whole genome shotgun (WGS) entry which is preliminary data.</text>
</comment>
<dbReference type="CDD" id="cd22162">
    <property type="entry name" value="F-box_AtSKIP3-like"/>
    <property type="match status" value="1"/>
</dbReference>
<dbReference type="InterPro" id="IPR036047">
    <property type="entry name" value="F-box-like_dom_sf"/>
</dbReference>
<dbReference type="PANTHER" id="PTHR32278">
    <property type="entry name" value="F-BOX DOMAIN-CONTAINING PROTEIN"/>
    <property type="match status" value="1"/>
</dbReference>
<feature type="domain" description="F-box" evidence="2">
    <location>
        <begin position="20"/>
        <end position="66"/>
    </location>
</feature>